<gene>
    <name evidence="4" type="ORF">LTR78_002566</name>
</gene>
<protein>
    <recommendedName>
        <fullName evidence="6">Heterokaryon incompatibility domain-containing protein</fullName>
    </recommendedName>
</protein>
<evidence type="ECO:0000313" key="5">
    <source>
        <dbReference type="Proteomes" id="UP001274830"/>
    </source>
</evidence>
<organism evidence="4 5">
    <name type="scientific">Recurvomyces mirabilis</name>
    <dbReference type="NCBI Taxonomy" id="574656"/>
    <lineage>
        <taxon>Eukaryota</taxon>
        <taxon>Fungi</taxon>
        <taxon>Dikarya</taxon>
        <taxon>Ascomycota</taxon>
        <taxon>Pezizomycotina</taxon>
        <taxon>Dothideomycetes</taxon>
        <taxon>Dothideomycetidae</taxon>
        <taxon>Mycosphaerellales</taxon>
        <taxon>Teratosphaeriaceae</taxon>
        <taxon>Recurvomyces</taxon>
    </lineage>
</organism>
<accession>A0AAE1C4K1</accession>
<keyword evidence="1" id="KW-1133">Transmembrane helix</keyword>
<evidence type="ECO:0000259" key="2">
    <source>
        <dbReference type="Pfam" id="PF06985"/>
    </source>
</evidence>
<keyword evidence="5" id="KW-1185">Reference proteome</keyword>
<feature type="domain" description="DUF8212" evidence="3">
    <location>
        <begin position="252"/>
        <end position="283"/>
    </location>
</feature>
<dbReference type="Pfam" id="PF06985">
    <property type="entry name" value="HET"/>
    <property type="match status" value="1"/>
</dbReference>
<dbReference type="Pfam" id="PF26640">
    <property type="entry name" value="DUF8212"/>
    <property type="match status" value="1"/>
</dbReference>
<dbReference type="EMBL" id="JAUTXT010000006">
    <property type="protein sequence ID" value="KAK3677716.1"/>
    <property type="molecule type" value="Genomic_DNA"/>
</dbReference>
<dbReference type="Proteomes" id="UP001274830">
    <property type="component" value="Unassembled WGS sequence"/>
</dbReference>
<feature type="transmembrane region" description="Helical" evidence="1">
    <location>
        <begin position="442"/>
        <end position="461"/>
    </location>
</feature>
<keyword evidence="1" id="KW-0812">Transmembrane</keyword>
<feature type="domain" description="Heterokaryon incompatibility" evidence="2">
    <location>
        <begin position="29"/>
        <end position="165"/>
    </location>
</feature>
<reference evidence="4" key="1">
    <citation type="submission" date="2023-07" db="EMBL/GenBank/DDBJ databases">
        <title>Black Yeasts Isolated from many extreme environments.</title>
        <authorList>
            <person name="Coleine C."/>
            <person name="Stajich J.E."/>
            <person name="Selbmann L."/>
        </authorList>
    </citation>
    <scope>NUCLEOTIDE SEQUENCE</scope>
    <source>
        <strain evidence="4">CCFEE 5485</strain>
    </source>
</reference>
<feature type="transmembrane region" description="Helical" evidence="1">
    <location>
        <begin position="482"/>
        <end position="502"/>
    </location>
</feature>
<dbReference type="PANTHER" id="PTHR10622">
    <property type="entry name" value="HET DOMAIN-CONTAINING PROTEIN"/>
    <property type="match status" value="1"/>
</dbReference>
<keyword evidence="1" id="KW-0472">Membrane</keyword>
<proteinExistence type="predicted"/>
<comment type="caution">
    <text evidence="4">The sequence shown here is derived from an EMBL/GenBank/DDBJ whole genome shotgun (WGS) entry which is preliminary data.</text>
</comment>
<evidence type="ECO:0000256" key="1">
    <source>
        <dbReference type="SAM" id="Phobius"/>
    </source>
</evidence>
<evidence type="ECO:0008006" key="6">
    <source>
        <dbReference type="Google" id="ProtNLM"/>
    </source>
</evidence>
<dbReference type="PANTHER" id="PTHR10622:SF10">
    <property type="entry name" value="HET DOMAIN-CONTAINING PROTEIN"/>
    <property type="match status" value="1"/>
</dbReference>
<evidence type="ECO:0000313" key="4">
    <source>
        <dbReference type="EMBL" id="KAK3677716.1"/>
    </source>
</evidence>
<dbReference type="InterPro" id="IPR058525">
    <property type="entry name" value="DUF8212"/>
</dbReference>
<dbReference type="InterPro" id="IPR010730">
    <property type="entry name" value="HET"/>
</dbReference>
<dbReference type="AlphaFoldDB" id="A0AAE1C4K1"/>
<name>A0AAE1C4K1_9PEZI</name>
<evidence type="ECO:0000259" key="3">
    <source>
        <dbReference type="Pfam" id="PF26640"/>
    </source>
</evidence>
<sequence>MEPGMRLLDVDNLDSIRLVEFSGDINVEYTILSHCWSHDETTPEVDYRSFCMLDYDVEGAGWRKILKCCELTKAAGHRYTWIDTCCIDKSSSAELSESINSMFTWYKNAVVCYVFMNNCHVMQLPPLYSIDREERWQEGLDRAIVQDVETFTDDRWFTRGWTLQELVAPSSLVVYNSDYACLGTKKDLVVLLSHATGIEERYLAGEDIAKASVAQRMSWASRRTTHRIEDVAYSMLGIFDVNMPLLYGEGSKAFLRLQEEILRRIDDQSVLAWGLKEDGRHLSGVLADHPRAFKDCHFIVKHDPSGAVLLRTPYNLTPKGLALYQRSVFRMEFLKSAAVSMTEGSAYDEHAIDLDCYEAGPAKSYQRHNMQSRIRLMICHTQGSWYRSRVVRHSVRKRSKMQIRVGIERIVYVSTTGNGLDHCRLREVVHNDTAAPRAVLDVSAVAFLAILVTGLLYLILIARSWPESYVLTTALVILTNRLLGDGGLFITLLLGVILAAAAPSEHSLWST</sequence>